<dbReference type="InterPro" id="IPR036928">
    <property type="entry name" value="AS_sf"/>
</dbReference>
<sequence>MYHVGTRDGRNRIPPITSTLILRSATDLARMIVYGETRSETVLNAFIERIREVDKLIKAVADEGFSAALERARTLDRELESYNGDREALLEAKPFYGVPFSVKESVAVDGLCSCIGLVDRKGETYHGSADVVEAMEASGAIVLCSSTIPEASMWVETSSIPHGRTNNPYDLHRTCGGSSGGEGALLGSACSVIGIGTDLSGSIRTPAAWCGIFGHKPTQGCVSLQGTHPVLPGPIKDFPSPGPMTRSADDLLPMLKVLSRNDARLGLDKKVDVCDLNVFYVSSLSSDFRKSSAVQIALNELLNTGCKPRAFECGAFKNSFDWCFARFVDIGTVPLDEAFQTGGVNVFLQLAGKILGLSKFTVYAPLVSALEKHYRSHSRAKHKEDLRELDAFGKQVEGLLGRDGVLVLPAQWTSAPFHHGTYLSPKRYFSYPAIWNILNLPATVCPVGLTQDGLPEAVMLVAGRFQDRLCLAVARYLESSLGGWRPPCDILPGSQSE</sequence>
<accession>A0AAJ7WIM6</accession>
<feature type="active site" description="Acyl-ester intermediate" evidence="1">
    <location>
        <position position="202"/>
    </location>
</feature>
<keyword evidence="3" id="KW-1185">Reference proteome</keyword>
<dbReference type="InterPro" id="IPR052739">
    <property type="entry name" value="FAAH2"/>
</dbReference>
<dbReference type="GeneID" id="100902469"/>
<dbReference type="GO" id="GO:0016787">
    <property type="term" value="F:hydrolase activity"/>
    <property type="evidence" value="ECO:0007669"/>
    <property type="project" value="UniProtKB-KW"/>
</dbReference>
<protein>
    <submittedName>
        <fullName evidence="4">Fatty-acid amide hydrolase 2-A</fullName>
    </submittedName>
</protein>
<reference evidence="4" key="1">
    <citation type="submission" date="2025-08" db="UniProtKB">
        <authorList>
            <consortium name="RefSeq"/>
        </authorList>
    </citation>
    <scope>IDENTIFICATION</scope>
</reference>
<dbReference type="PIRSF" id="PIRSF001221">
    <property type="entry name" value="Amidase_fungi"/>
    <property type="match status" value="1"/>
</dbReference>
<evidence type="ECO:0000256" key="1">
    <source>
        <dbReference type="PIRSR" id="PIRSR001221-1"/>
    </source>
</evidence>
<dbReference type="Gene3D" id="3.90.1300.10">
    <property type="entry name" value="Amidase signature (AS) domain"/>
    <property type="match status" value="1"/>
</dbReference>
<dbReference type="PANTHER" id="PTHR43372:SF4">
    <property type="entry name" value="FATTY-ACID AMIDE HYDROLASE 2"/>
    <property type="match status" value="1"/>
</dbReference>
<evidence type="ECO:0000259" key="2">
    <source>
        <dbReference type="Pfam" id="PF01425"/>
    </source>
</evidence>
<proteinExistence type="predicted"/>
<feature type="active site" description="Charge relay system" evidence="1">
    <location>
        <position position="178"/>
    </location>
</feature>
<dbReference type="InterPro" id="IPR023631">
    <property type="entry name" value="Amidase_dom"/>
</dbReference>
<dbReference type="RefSeq" id="XP_028968355.1">
    <property type="nucleotide sequence ID" value="XM_029112522.1"/>
</dbReference>
<organism evidence="3 4">
    <name type="scientific">Galendromus occidentalis</name>
    <name type="common">western predatory mite</name>
    <dbReference type="NCBI Taxonomy" id="34638"/>
    <lineage>
        <taxon>Eukaryota</taxon>
        <taxon>Metazoa</taxon>
        <taxon>Ecdysozoa</taxon>
        <taxon>Arthropoda</taxon>
        <taxon>Chelicerata</taxon>
        <taxon>Arachnida</taxon>
        <taxon>Acari</taxon>
        <taxon>Parasitiformes</taxon>
        <taxon>Mesostigmata</taxon>
        <taxon>Gamasina</taxon>
        <taxon>Phytoseioidea</taxon>
        <taxon>Phytoseiidae</taxon>
        <taxon>Typhlodrominae</taxon>
        <taxon>Galendromus</taxon>
    </lineage>
</organism>
<feature type="domain" description="Amidase" evidence="2">
    <location>
        <begin position="42"/>
        <end position="471"/>
    </location>
</feature>
<keyword evidence="4" id="KW-0378">Hydrolase</keyword>
<dbReference type="PANTHER" id="PTHR43372">
    <property type="entry name" value="FATTY-ACID AMIDE HYDROLASE"/>
    <property type="match status" value="1"/>
</dbReference>
<dbReference type="AlphaFoldDB" id="A0AAJ7WIM6"/>
<dbReference type="Proteomes" id="UP000694867">
    <property type="component" value="Unplaced"/>
</dbReference>
<feature type="active site" description="Charge relay system" evidence="1">
    <location>
        <position position="103"/>
    </location>
</feature>
<evidence type="ECO:0000313" key="3">
    <source>
        <dbReference type="Proteomes" id="UP000694867"/>
    </source>
</evidence>
<dbReference type="SUPFAM" id="SSF75304">
    <property type="entry name" value="Amidase signature (AS) enzymes"/>
    <property type="match status" value="1"/>
</dbReference>
<gene>
    <name evidence="4" type="primary">LOC100902469</name>
</gene>
<name>A0AAJ7WIM6_9ACAR</name>
<dbReference type="GO" id="GO:0012505">
    <property type="term" value="C:endomembrane system"/>
    <property type="evidence" value="ECO:0007669"/>
    <property type="project" value="TreeGrafter"/>
</dbReference>
<evidence type="ECO:0000313" key="4">
    <source>
        <dbReference type="RefSeq" id="XP_028968355.1"/>
    </source>
</evidence>
<dbReference type="Pfam" id="PF01425">
    <property type="entry name" value="Amidase"/>
    <property type="match status" value="1"/>
</dbReference>
<dbReference type="KEGG" id="goe:100902469"/>